<accession>A0ABP6P294</accession>
<dbReference type="GO" id="GO:0005524">
    <property type="term" value="F:ATP binding"/>
    <property type="evidence" value="ECO:0007669"/>
    <property type="project" value="UniProtKB-KW"/>
</dbReference>
<dbReference type="EMBL" id="BAAAVV010000003">
    <property type="protein sequence ID" value="GAA3164015.1"/>
    <property type="molecule type" value="Genomic_DNA"/>
</dbReference>
<evidence type="ECO:0000313" key="3">
    <source>
        <dbReference type="Proteomes" id="UP001499924"/>
    </source>
</evidence>
<evidence type="ECO:0000256" key="1">
    <source>
        <dbReference type="SAM" id="MobiDB-lite"/>
    </source>
</evidence>
<keyword evidence="2" id="KW-0547">Nucleotide-binding</keyword>
<dbReference type="InterPro" id="IPR021228">
    <property type="entry name" value="BrxD"/>
</dbReference>
<dbReference type="Proteomes" id="UP001499924">
    <property type="component" value="Unassembled WGS sequence"/>
</dbReference>
<keyword evidence="3" id="KW-1185">Reference proteome</keyword>
<feature type="compositionally biased region" description="Acidic residues" evidence="1">
    <location>
        <begin position="463"/>
        <end position="473"/>
    </location>
</feature>
<organism evidence="2 3">
    <name type="scientific">Blastococcus jejuensis</name>
    <dbReference type="NCBI Taxonomy" id="351224"/>
    <lineage>
        <taxon>Bacteria</taxon>
        <taxon>Bacillati</taxon>
        <taxon>Actinomycetota</taxon>
        <taxon>Actinomycetes</taxon>
        <taxon>Geodermatophilales</taxon>
        <taxon>Geodermatophilaceae</taxon>
        <taxon>Blastococcus</taxon>
    </lineage>
</organism>
<evidence type="ECO:0000313" key="2">
    <source>
        <dbReference type="EMBL" id="GAA3164015.1"/>
    </source>
</evidence>
<dbReference type="RefSeq" id="WP_344688153.1">
    <property type="nucleotide sequence ID" value="NZ_BAAAVV010000003.1"/>
</dbReference>
<proteinExistence type="predicted"/>
<feature type="compositionally biased region" description="Low complexity" evidence="1">
    <location>
        <begin position="424"/>
        <end position="462"/>
    </location>
</feature>
<comment type="caution">
    <text evidence="2">The sequence shown here is derived from an EMBL/GenBank/DDBJ whole genome shotgun (WGS) entry which is preliminary data.</text>
</comment>
<reference evidence="3" key="1">
    <citation type="journal article" date="2019" name="Int. J. Syst. Evol. Microbiol.">
        <title>The Global Catalogue of Microorganisms (GCM) 10K type strain sequencing project: providing services to taxonomists for standard genome sequencing and annotation.</title>
        <authorList>
            <consortium name="The Broad Institute Genomics Platform"/>
            <consortium name="The Broad Institute Genome Sequencing Center for Infectious Disease"/>
            <person name="Wu L."/>
            <person name="Ma J."/>
        </authorList>
    </citation>
    <scope>NUCLEOTIDE SEQUENCE [LARGE SCALE GENOMIC DNA]</scope>
    <source>
        <strain evidence="3">JCM 15614</strain>
    </source>
</reference>
<name>A0ABP6P294_9ACTN</name>
<dbReference type="Pfam" id="PF10923">
    <property type="entry name" value="BrxC_BrxD"/>
    <property type="match status" value="1"/>
</dbReference>
<sequence>MTSSTPASPAGTTIRPRERDAILQALRAGVVPRVGQQHVQVGRADEVKALLTDIDRIADGGSAIRLAIGEYGSGKTFFLHLVRSIAMERKLVTVHADLAPDRRLHATGGQARSLYAELMRNIATRAKPDGGAMGSIVERFITAALTEARESGTTPDAVIRGRLTSLSELTGGYDFAEVIGAYWRGHDTGNEQLKSDAVRWLRGEFSTRTDARAALGVRTIVDDATFYDQLKLLARFVVMAGFSGLLVSLDEMVNLYKLANTQARNANYEQILRILNDSLQGTAAHLGFVLGGTPDFLLDTRRGLYSYAALQSRLAENTYATNGLVDHSGPVLRLANLSPEDFYLLLTRLRHVFAGGDPTSYLVPDDALTAFMTHCSSRIGDAYFRTPRTTIKEFVNLLAVLEQNPGTDWAPLVGAVNLVTESNPDLAPLPDDDGAAQAGANAGFAGQAGPEAESHAAGLASASDDDDLATFKL</sequence>
<gene>
    <name evidence="2" type="ORF">GCM10010531_15220</name>
</gene>
<protein>
    <submittedName>
        <fullName evidence="2">ATP-binding protein</fullName>
    </submittedName>
</protein>
<feature type="region of interest" description="Disordered" evidence="1">
    <location>
        <begin position="424"/>
        <end position="473"/>
    </location>
</feature>
<keyword evidence="2" id="KW-0067">ATP-binding</keyword>